<dbReference type="Pfam" id="PF18960">
    <property type="entry name" value="DUF5702"/>
    <property type="match status" value="1"/>
</dbReference>
<dbReference type="Proteomes" id="UP001321786">
    <property type="component" value="Chromosome"/>
</dbReference>
<accession>A0AAU9E2D6</accession>
<keyword evidence="1" id="KW-1133">Transmembrane helix</keyword>
<proteinExistence type="predicted"/>
<organism evidence="2 3">
    <name type="scientific">Helicovermis profundi</name>
    <dbReference type="NCBI Taxonomy" id="3065157"/>
    <lineage>
        <taxon>Bacteria</taxon>
        <taxon>Bacillati</taxon>
        <taxon>Bacillota</taxon>
        <taxon>Clostridia</taxon>
        <taxon>Helicovermis</taxon>
    </lineage>
</organism>
<keyword evidence="3" id="KW-1185">Reference proteome</keyword>
<protein>
    <submittedName>
        <fullName evidence="2">Uncharacterized protein</fullName>
    </submittedName>
</protein>
<name>A0AAU9E2D6_9FIRM</name>
<gene>
    <name evidence="2" type="ORF">HLPR_08090</name>
</gene>
<evidence type="ECO:0000313" key="2">
    <source>
        <dbReference type="EMBL" id="BEP28478.1"/>
    </source>
</evidence>
<dbReference type="InterPro" id="IPR043756">
    <property type="entry name" value="DUF5702"/>
</dbReference>
<dbReference type="KEGG" id="hprf:HLPR_08090"/>
<dbReference type="RefSeq" id="WP_338536795.1">
    <property type="nucleotide sequence ID" value="NZ_AP028654.1"/>
</dbReference>
<keyword evidence="1" id="KW-0812">Transmembrane</keyword>
<evidence type="ECO:0000313" key="3">
    <source>
        <dbReference type="Proteomes" id="UP001321786"/>
    </source>
</evidence>
<dbReference type="EMBL" id="AP028654">
    <property type="protein sequence ID" value="BEP28478.1"/>
    <property type="molecule type" value="Genomic_DNA"/>
</dbReference>
<reference evidence="2 3" key="1">
    <citation type="submission" date="2023-08" db="EMBL/GenBank/DDBJ databases">
        <title>Helicovermis profunda gen. nov., sp. nov., a novel mesophilic, fermentative bacterium within the Bacillota from a deep-sea hydrothermal vent chimney.</title>
        <authorList>
            <person name="Miyazaki U."/>
            <person name="Mizutani D."/>
            <person name="Hashimoto Y."/>
            <person name="Tame A."/>
            <person name="Sawayama S."/>
            <person name="Miyazaki J."/>
            <person name="Takai K."/>
            <person name="Nakagawa S."/>
        </authorList>
    </citation>
    <scope>NUCLEOTIDE SEQUENCE [LARGE SCALE GENOMIC DNA]</scope>
    <source>
        <strain evidence="2 3">S502</strain>
    </source>
</reference>
<sequence length="587" mass="69082">MNKIKIVNKFKNFRKLNSIGNKGAISIFLLVVFISIIFMFSAYSIVLNLRKMRNSVYRNEIIISNSLFADYDETLFNDYGLTAYRRDNLEKNLSFGMTYLNKRFKFYVTPLEDLANSRKFLEQANEFTLSSIGLEAIKKIDSKINVLANLKKLNSYISRKTKIDKSILKYYNKIYDLNNEYKDLFLYFNDSRNDGKIVPIDIRKSLNKYRNELFRQKKVKYDIYKNLDYLKKEVNNKNLSKEFTIPFIKTIINEKNKLNPNLIIKSINKSNNNVDVFNYVDNLNKNIDENGYFTYDSNYFALSVIEKKSVISKSLWKTILDGLIKKESFDINENNLEEANNYIQYESVLSKEISTKLLESFIFDEYIMGVFFDNVNSKKREYSFTRRENEKLYSKGEIEFIIYGKSFEINRISCNTEIYLLRIISNTIFLITNPKMKENVDMISLGIAGLTDLPYQITKPIVIASWSAIESKIDLNSILKGDGIAVYKTQIGQWKSVLINDNNINKVVLTKNEQNEKKSYSINFYYDDYLRFFLKQLDVNKKIERSKMIIITNYNIKNHHNSTFSDFIIKHRISSNIKNIDSFEGEY</sequence>
<dbReference type="AlphaFoldDB" id="A0AAU9E2D6"/>
<evidence type="ECO:0000256" key="1">
    <source>
        <dbReference type="SAM" id="Phobius"/>
    </source>
</evidence>
<feature type="transmembrane region" description="Helical" evidence="1">
    <location>
        <begin position="21"/>
        <end position="46"/>
    </location>
</feature>
<keyword evidence="1" id="KW-0472">Membrane</keyword>